<protein>
    <submittedName>
        <fullName evidence="2">Uncharacterized protein</fullName>
    </submittedName>
</protein>
<evidence type="ECO:0000313" key="2">
    <source>
        <dbReference type="EMBL" id="MBO2463215.1"/>
    </source>
</evidence>
<keyword evidence="3" id="KW-1185">Reference proteome</keyword>
<proteinExistence type="predicted"/>
<feature type="compositionally biased region" description="Low complexity" evidence="1">
    <location>
        <begin position="53"/>
        <end position="63"/>
    </location>
</feature>
<dbReference type="Proteomes" id="UP000680206">
    <property type="component" value="Unassembled WGS sequence"/>
</dbReference>
<comment type="caution">
    <text evidence="2">The sequence shown here is derived from an EMBL/GenBank/DDBJ whole genome shotgun (WGS) entry which is preliminary data.</text>
</comment>
<reference evidence="2 3" key="1">
    <citation type="submission" date="2021-03" db="EMBL/GenBank/DDBJ databases">
        <title>Actinomadura violae sp. nov., isolated from lichen in Thailand.</title>
        <authorList>
            <person name="Kanchanasin P."/>
            <person name="Saeng-In P."/>
            <person name="Phongsopitanun W."/>
            <person name="Yuki M."/>
            <person name="Kudo T."/>
            <person name="Ohkuma M."/>
            <person name="Tanasupawat S."/>
        </authorList>
    </citation>
    <scope>NUCLEOTIDE SEQUENCE [LARGE SCALE GENOMIC DNA]</scope>
    <source>
        <strain evidence="2 3">LCR2-06</strain>
    </source>
</reference>
<gene>
    <name evidence="2" type="ORF">J4709_37185</name>
</gene>
<evidence type="ECO:0000256" key="1">
    <source>
        <dbReference type="SAM" id="MobiDB-lite"/>
    </source>
</evidence>
<dbReference type="EMBL" id="JAGEPF010000026">
    <property type="protein sequence ID" value="MBO2463215.1"/>
    <property type="molecule type" value="Genomic_DNA"/>
</dbReference>
<name>A0ABS3S2J7_9ACTN</name>
<accession>A0ABS3S2J7</accession>
<evidence type="ECO:0000313" key="3">
    <source>
        <dbReference type="Proteomes" id="UP000680206"/>
    </source>
</evidence>
<feature type="region of interest" description="Disordered" evidence="1">
    <location>
        <begin position="1"/>
        <end position="69"/>
    </location>
</feature>
<sequence length="69" mass="7041">MGKGSGRNDAEADVQRRVKHVGTGASGNRGTLAEEAATDGARKDVERRVKHLGTGATGTAGDAVKSPPR</sequence>
<organism evidence="2 3">
    <name type="scientific">Actinomadura violacea</name>
    <dbReference type="NCBI Taxonomy" id="2819934"/>
    <lineage>
        <taxon>Bacteria</taxon>
        <taxon>Bacillati</taxon>
        <taxon>Actinomycetota</taxon>
        <taxon>Actinomycetes</taxon>
        <taxon>Streptosporangiales</taxon>
        <taxon>Thermomonosporaceae</taxon>
        <taxon>Actinomadura</taxon>
    </lineage>
</organism>
<dbReference type="RefSeq" id="WP_208248174.1">
    <property type="nucleotide sequence ID" value="NZ_JAGEPF010000026.1"/>
</dbReference>
<feature type="compositionally biased region" description="Basic and acidic residues" evidence="1">
    <location>
        <begin position="1"/>
        <end position="16"/>
    </location>
</feature>